<dbReference type="HOGENOM" id="CLU_839188_0_0_7"/>
<feature type="compositionally biased region" description="Low complexity" evidence="1">
    <location>
        <begin position="164"/>
        <end position="182"/>
    </location>
</feature>
<organism evidence="2 3">
    <name type="scientific">Sulfuricurvum kujiense (strain ATCC BAA-921 / DSM 16994 / JCM 11577 / YK-1)</name>
    <dbReference type="NCBI Taxonomy" id="709032"/>
    <lineage>
        <taxon>Bacteria</taxon>
        <taxon>Pseudomonadati</taxon>
        <taxon>Campylobacterota</taxon>
        <taxon>Epsilonproteobacteria</taxon>
        <taxon>Campylobacterales</taxon>
        <taxon>Sulfurimonadaceae</taxon>
        <taxon>Sulfuricurvum</taxon>
    </lineage>
</organism>
<reference evidence="2 3" key="1">
    <citation type="journal article" date="2012" name="Stand. Genomic Sci.">
        <title>Complete genome sequence of the sulfur compounds oxidizing chemolithoautotroph Sulfuricurvum kujiense type strain (YK-1(T)).</title>
        <authorList>
            <person name="Han C."/>
            <person name="Kotsyurbenko O."/>
            <person name="Chertkov O."/>
            <person name="Held B."/>
            <person name="Lapidus A."/>
            <person name="Nolan M."/>
            <person name="Lucas S."/>
            <person name="Hammon N."/>
            <person name="Deshpande S."/>
            <person name="Cheng J.F."/>
            <person name="Tapia R."/>
            <person name="Goodwin L.A."/>
            <person name="Pitluck S."/>
            <person name="Liolios K."/>
            <person name="Pagani I."/>
            <person name="Ivanova N."/>
            <person name="Mavromatis K."/>
            <person name="Mikhailova N."/>
            <person name="Pati A."/>
            <person name="Chen A."/>
            <person name="Palaniappan K."/>
            <person name="Land M."/>
            <person name="Hauser L."/>
            <person name="Chang Y.J."/>
            <person name="Jeffries C.D."/>
            <person name="Brambilla E.M."/>
            <person name="Rohde M."/>
            <person name="Spring S."/>
            <person name="Sikorski J."/>
            <person name="Goker M."/>
            <person name="Woyke T."/>
            <person name="Bristow J."/>
            <person name="Eisen J.A."/>
            <person name="Markowitz V."/>
            <person name="Hugenholtz P."/>
            <person name="Kyrpides N.C."/>
            <person name="Klenk H.P."/>
            <person name="Detter J.C."/>
        </authorList>
    </citation>
    <scope>NUCLEOTIDE SEQUENCE [LARGE SCALE GENOMIC DNA]</scope>
    <source>
        <strain evidence="3">ATCC BAA-921 / DSM 16994 / JCM 11577 / YK-1</strain>
    </source>
</reference>
<dbReference type="RefSeq" id="WP_013460540.1">
    <property type="nucleotide sequence ID" value="NC_014762.1"/>
</dbReference>
<dbReference type="Proteomes" id="UP000008721">
    <property type="component" value="Chromosome"/>
</dbReference>
<sequence length="331" mass="36401">MSNKMITAAWDVPLPAYARLVLIALADSASEDEGVCWISNRTIMDKACASKSTVGYILSAFERLGIATRETRFEARKNGAQTSSIKRISIPVFSGTVKEIKEAKARFAAEYDAAYAWARSRKDTPSQEEVGEGCHVVDAPPTTQGGISRPTVCGTPHTTQGGTLEPSCEPSCEPPSSSSLPPQTECEDELCEGIALDSSFVLPNALSHLSIASIEDIVKKMSENPRINNPSRYKVTILEKIRKGDAETIENILTAANRTQSMNHIDKRKLGELRSEISARIKIMNQHGEPIKLILEEITLLIAPYVKTYSREELEKIIREELYMAGIEGFV</sequence>
<dbReference type="EMBL" id="CP002355">
    <property type="protein sequence ID" value="ADR34343.1"/>
    <property type="molecule type" value="Genomic_DNA"/>
</dbReference>
<dbReference type="Pfam" id="PF13730">
    <property type="entry name" value="HTH_36"/>
    <property type="match status" value="1"/>
</dbReference>
<evidence type="ECO:0000313" key="2">
    <source>
        <dbReference type="EMBL" id="ADR34343.1"/>
    </source>
</evidence>
<dbReference type="STRING" id="709032.Sulku_1682"/>
<dbReference type="AlphaFoldDB" id="E4U0M6"/>
<evidence type="ECO:0000256" key="1">
    <source>
        <dbReference type="SAM" id="MobiDB-lite"/>
    </source>
</evidence>
<dbReference type="KEGG" id="sku:Sulku_1682"/>
<proteinExistence type="predicted"/>
<name>E4U0M6_SULKY</name>
<evidence type="ECO:0008006" key="4">
    <source>
        <dbReference type="Google" id="ProtNLM"/>
    </source>
</evidence>
<feature type="region of interest" description="Disordered" evidence="1">
    <location>
        <begin position="136"/>
        <end position="185"/>
    </location>
</feature>
<accession>E4U0M6</accession>
<gene>
    <name evidence="2" type="ordered locus">Sulku_1682</name>
</gene>
<dbReference type="OrthoDB" id="5461381at2"/>
<evidence type="ECO:0000313" key="3">
    <source>
        <dbReference type="Proteomes" id="UP000008721"/>
    </source>
</evidence>
<protein>
    <recommendedName>
        <fullName evidence="4">Helix-turn-helix domain-containing protein</fullName>
    </recommendedName>
</protein>
<keyword evidence="3" id="KW-1185">Reference proteome</keyword>